<dbReference type="Pfam" id="PF00291">
    <property type="entry name" value="PALP"/>
    <property type="match status" value="1"/>
</dbReference>
<dbReference type="InterPro" id="IPR036052">
    <property type="entry name" value="TrpB-like_PALP_sf"/>
</dbReference>
<organism evidence="5 6">
    <name type="scientific">Eiseniibacteriota bacterium</name>
    <dbReference type="NCBI Taxonomy" id="2212470"/>
    <lineage>
        <taxon>Bacteria</taxon>
        <taxon>Candidatus Eiseniibacteriota</taxon>
    </lineage>
</organism>
<dbReference type="PANTHER" id="PTHR48078">
    <property type="entry name" value="THREONINE DEHYDRATASE, MITOCHONDRIAL-RELATED"/>
    <property type="match status" value="1"/>
</dbReference>
<dbReference type="GO" id="GO:0006565">
    <property type="term" value="P:L-serine catabolic process"/>
    <property type="evidence" value="ECO:0007669"/>
    <property type="project" value="TreeGrafter"/>
</dbReference>
<dbReference type="Proteomes" id="UP000320184">
    <property type="component" value="Unassembled WGS sequence"/>
</dbReference>
<dbReference type="EMBL" id="VBOT01000077">
    <property type="protein sequence ID" value="TMQ51223.1"/>
    <property type="molecule type" value="Genomic_DNA"/>
</dbReference>
<evidence type="ECO:0000313" key="5">
    <source>
        <dbReference type="EMBL" id="TMQ51223.1"/>
    </source>
</evidence>
<protein>
    <submittedName>
        <fullName evidence="5">Pyridoxal-phosphate dependent enzyme</fullName>
    </submittedName>
</protein>
<evidence type="ECO:0000313" key="6">
    <source>
        <dbReference type="Proteomes" id="UP000320184"/>
    </source>
</evidence>
<comment type="caution">
    <text evidence="5">The sequence shown here is derived from an EMBL/GenBank/DDBJ whole genome shotgun (WGS) entry which is preliminary data.</text>
</comment>
<keyword evidence="2" id="KW-0663">Pyridoxal phosphate</keyword>
<evidence type="ECO:0000256" key="1">
    <source>
        <dbReference type="ARBA" id="ARBA00001933"/>
    </source>
</evidence>
<dbReference type="InterPro" id="IPR001926">
    <property type="entry name" value="TrpB-like_PALP"/>
</dbReference>
<evidence type="ECO:0000256" key="3">
    <source>
        <dbReference type="ARBA" id="ARBA00023239"/>
    </source>
</evidence>
<evidence type="ECO:0000256" key="2">
    <source>
        <dbReference type="ARBA" id="ARBA00022898"/>
    </source>
</evidence>
<keyword evidence="3" id="KW-0456">Lyase</keyword>
<dbReference type="GO" id="GO:0009097">
    <property type="term" value="P:isoleucine biosynthetic process"/>
    <property type="evidence" value="ECO:0007669"/>
    <property type="project" value="TreeGrafter"/>
</dbReference>
<dbReference type="PANTHER" id="PTHR48078:SF17">
    <property type="entry name" value="THREONINE DEHYDRATASE"/>
    <property type="match status" value="1"/>
</dbReference>
<dbReference type="GO" id="GO:0004794">
    <property type="term" value="F:threonine deaminase activity"/>
    <property type="evidence" value="ECO:0007669"/>
    <property type="project" value="TreeGrafter"/>
</dbReference>
<proteinExistence type="predicted"/>
<accession>A0A538SIM2</accession>
<sequence>MNRSEAPLKATPRLSLERIAHARSVIDPVFLDSPQYRSEPLERHLGCRLVVKVETLNPIRSFKGRGAEHLMESLEGRPHLVCATAGNFGQGMAYAARKRDVPLTIFTSAAANPLKIERMRALAPDIRLVEGDVDDAYEAARAFAAETGARLVEDGREPHIAEGAGTIAMELLRWPEAFDTLLVPVGDGALMAGTALWVKAHRPATRMIGVCAAGAPAMELSWRAGEVRETERADTIADGIALRVPFAESLADLLRLVDDMLLVGDDDIVAAMRLAHRELGVVLEPAGASGLAAVLSHRDRFEGQLVGAVLSGGNLTPQQMRQWLAP</sequence>
<dbReference type="Gene3D" id="3.40.50.1100">
    <property type="match status" value="2"/>
</dbReference>
<dbReference type="SUPFAM" id="SSF53686">
    <property type="entry name" value="Tryptophan synthase beta subunit-like PLP-dependent enzymes"/>
    <property type="match status" value="1"/>
</dbReference>
<comment type="cofactor">
    <cofactor evidence="1">
        <name>pyridoxal 5'-phosphate</name>
        <dbReference type="ChEBI" id="CHEBI:597326"/>
    </cofactor>
</comment>
<dbReference type="GO" id="GO:0003941">
    <property type="term" value="F:L-serine ammonia-lyase activity"/>
    <property type="evidence" value="ECO:0007669"/>
    <property type="project" value="TreeGrafter"/>
</dbReference>
<feature type="domain" description="Tryptophan synthase beta chain-like PALP" evidence="4">
    <location>
        <begin position="32"/>
        <end position="312"/>
    </location>
</feature>
<reference evidence="5 6" key="1">
    <citation type="journal article" date="2019" name="Nat. Microbiol.">
        <title>Mediterranean grassland soil C-N compound turnover is dependent on rainfall and depth, and is mediated by genomically divergent microorganisms.</title>
        <authorList>
            <person name="Diamond S."/>
            <person name="Andeer P.F."/>
            <person name="Li Z."/>
            <person name="Crits-Christoph A."/>
            <person name="Burstein D."/>
            <person name="Anantharaman K."/>
            <person name="Lane K.R."/>
            <person name="Thomas B.C."/>
            <person name="Pan C."/>
            <person name="Northen T.R."/>
            <person name="Banfield J.F."/>
        </authorList>
    </citation>
    <scope>NUCLEOTIDE SEQUENCE [LARGE SCALE GENOMIC DNA]</scope>
    <source>
        <strain evidence="5">WS_3</strain>
    </source>
</reference>
<evidence type="ECO:0000259" key="4">
    <source>
        <dbReference type="Pfam" id="PF00291"/>
    </source>
</evidence>
<gene>
    <name evidence="5" type="ORF">E6K73_06315</name>
</gene>
<dbReference type="InterPro" id="IPR050147">
    <property type="entry name" value="Ser/Thr_Dehydratase"/>
</dbReference>
<name>A0A538SIM2_UNCEI</name>
<dbReference type="GO" id="GO:0006567">
    <property type="term" value="P:L-threonine catabolic process"/>
    <property type="evidence" value="ECO:0007669"/>
    <property type="project" value="TreeGrafter"/>
</dbReference>
<dbReference type="AlphaFoldDB" id="A0A538SIM2"/>